<evidence type="ECO:0000313" key="1">
    <source>
        <dbReference type="EMBL" id="QDH49661.1"/>
    </source>
</evidence>
<dbReference type="KEGG" id="vg:55620376"/>
<dbReference type="Gene3D" id="6.20.20.10">
    <property type="match status" value="1"/>
</dbReference>
<dbReference type="Proteomes" id="UP000319711">
    <property type="component" value="Segment"/>
</dbReference>
<protein>
    <submittedName>
        <fullName evidence="1">Zinc binding domain protein</fullName>
    </submittedName>
</protein>
<evidence type="ECO:0000313" key="2">
    <source>
        <dbReference type="Proteomes" id="UP000319711"/>
    </source>
</evidence>
<accession>A0A514A8R2</accession>
<organism evidence="1 2">
    <name type="scientific">Pantoea phage Kyle</name>
    <dbReference type="NCBI Taxonomy" id="2589665"/>
    <lineage>
        <taxon>Viruses</taxon>
        <taxon>Duplodnaviria</taxon>
        <taxon>Heunggongvirae</taxon>
        <taxon>Uroviricota</taxon>
        <taxon>Caudoviricetes</taxon>
        <taxon>Lindbergviridae</taxon>
        <taxon>Kylevirus</taxon>
        <taxon>Kylevirus kyle</taxon>
    </lineage>
</organism>
<dbReference type="EMBL" id="MN038177">
    <property type="protein sequence ID" value="QDH49661.1"/>
    <property type="molecule type" value="Genomic_DNA"/>
</dbReference>
<dbReference type="GeneID" id="55620376"/>
<proteinExistence type="predicted"/>
<name>A0A514A8R2_9CAUD</name>
<sequence length="138" mass="14925">MKQNKVLISVTLYETPERHTHDSGAVTVQQDFELPVAAPGDAGFGQISTALRGFERHLFKQLEQLGVIAVESDKVAQEVTKEVASAIDPDPQSVITCPKCRGQGWVHSEPPLSTDSFGNIEWSKVECDNCGGFGKVGV</sequence>
<gene>
    <name evidence="1" type="primary">83</name>
    <name evidence="1" type="ORF">KYLE_86</name>
</gene>
<reference evidence="1 2" key="1">
    <citation type="submission" date="2019-06" db="EMBL/GenBank/DDBJ databases">
        <authorList>
            <person name="Fakulujo A."/>
            <person name="Fiaz D."/>
            <person name="Garg S."/>
            <person name="Gordon G."/>
            <person name="Haider Z."/>
            <person name="Hale A."/>
            <person name="Hodges K."/>
            <person name="Jacob L."/>
            <person name="Kandil F."/>
            <person name="Kincaid V."/>
            <person name="Melchor-Guerra M."/>
            <person name="Morrelli A."/>
            <person name="Morris R."/>
            <person name="Nawaz M."/>
            <person name="Nguyen N."/>
            <person name="Omair A."/>
            <person name="Pray J."/>
            <person name="Saleem H."/>
            <person name="Saravane K."/>
            <person name="Sharma A."/>
            <person name="Singh A."/>
            <person name="Walston M."/>
            <person name="Zaman H."/>
            <person name="Puthuveetil N."/>
            <person name="Do L."/>
            <person name="Islam N."/>
            <person name="Johnson A."/>
        </authorList>
    </citation>
    <scope>NUCLEOTIDE SEQUENCE [LARGE SCALE GENOMIC DNA]</scope>
</reference>
<dbReference type="RefSeq" id="YP_009849918.1">
    <property type="nucleotide sequence ID" value="NC_048796.1"/>
</dbReference>
<keyword evidence="2" id="KW-1185">Reference proteome</keyword>